<dbReference type="Proteomes" id="UP001236657">
    <property type="component" value="Chromosome"/>
</dbReference>
<evidence type="ECO:0000313" key="1">
    <source>
        <dbReference type="EMBL" id="WML90852.1"/>
    </source>
</evidence>
<keyword evidence="2" id="KW-1185">Reference proteome</keyword>
<name>A0ABY9MQH8_9GAMM</name>
<dbReference type="RefSeq" id="WP_308895432.1">
    <property type="nucleotide sequence ID" value="NZ_CP133218.1"/>
</dbReference>
<protein>
    <submittedName>
        <fullName evidence="1">Uncharacterized protein</fullName>
    </submittedName>
</protein>
<gene>
    <name evidence="1" type="ORF">RCF98_00520</name>
</gene>
<accession>A0ABY9MQH8</accession>
<reference evidence="1 2" key="1">
    <citation type="submission" date="2023-08" db="EMBL/GenBank/DDBJ databases">
        <title>New molecular markers tilS and rpoB for phylogenetic and monitoring studies of the genus Thiothrix biodiversity.</title>
        <authorList>
            <person name="Ravin N.V."/>
            <person name="Smolyakov D."/>
            <person name="Markov N.D."/>
            <person name="Beletsky A.V."/>
            <person name="Mardanov A.V."/>
            <person name="Rudenko T.S."/>
            <person name="Grabovich M.Y."/>
        </authorList>
    </citation>
    <scope>NUCLEOTIDE SEQUENCE [LARGE SCALE GENOMIC DNA]</scope>
    <source>
        <strain evidence="1 2">MK1</strain>
    </source>
</reference>
<sequence length="63" mass="7540">MRRDYRQMRLNPNSKLHKTMNEKFPTWDSYENAAIDMMQHREMSADAWAAHQERVAIMLEGIS</sequence>
<dbReference type="EMBL" id="CP133218">
    <property type="protein sequence ID" value="WML90852.1"/>
    <property type="molecule type" value="Genomic_DNA"/>
</dbReference>
<organism evidence="1 2">
    <name type="scientific">Thiothrix lacustris</name>
    <dbReference type="NCBI Taxonomy" id="525917"/>
    <lineage>
        <taxon>Bacteria</taxon>
        <taxon>Pseudomonadati</taxon>
        <taxon>Pseudomonadota</taxon>
        <taxon>Gammaproteobacteria</taxon>
        <taxon>Thiotrichales</taxon>
        <taxon>Thiotrichaceae</taxon>
        <taxon>Thiothrix</taxon>
    </lineage>
</organism>
<evidence type="ECO:0000313" key="2">
    <source>
        <dbReference type="Proteomes" id="UP001236657"/>
    </source>
</evidence>
<proteinExistence type="predicted"/>